<dbReference type="HOGENOM" id="CLU_3366077_0_0_6"/>
<reference evidence="1 2" key="1">
    <citation type="submission" date="2006-02" db="EMBL/GenBank/DDBJ databases">
        <authorList>
            <person name="Waterbury J."/>
            <person name="Ferriera S."/>
            <person name="Johnson J."/>
            <person name="Kravitz S."/>
            <person name="Halpern A."/>
            <person name="Remington K."/>
            <person name="Beeson K."/>
            <person name="Tran B."/>
            <person name="Rogers Y.-H."/>
            <person name="Friedman R."/>
            <person name="Venter J.C."/>
        </authorList>
    </citation>
    <scope>NUCLEOTIDE SEQUENCE [LARGE SCALE GENOMIC DNA]</scope>
    <source>
        <strain evidence="1 2">Nb-231</strain>
    </source>
</reference>
<sequence length="35" mass="3850">MKPFNNGLTNTLATAGDQRDLAVLRVSHLSNLLLR</sequence>
<gene>
    <name evidence="1" type="ORF">NB231_02278</name>
</gene>
<dbReference type="EMBL" id="AAOF01000007">
    <property type="protein sequence ID" value="EAR21556.1"/>
    <property type="molecule type" value="Genomic_DNA"/>
</dbReference>
<name>A4BRI5_9GAMM</name>
<dbReference type="AlphaFoldDB" id="A4BRI5"/>
<keyword evidence="2" id="KW-1185">Reference proteome</keyword>
<comment type="caution">
    <text evidence="1">The sequence shown here is derived from an EMBL/GenBank/DDBJ whole genome shotgun (WGS) entry which is preliminary data.</text>
</comment>
<proteinExistence type="predicted"/>
<organism evidence="1 2">
    <name type="scientific">Nitrococcus mobilis Nb-231</name>
    <dbReference type="NCBI Taxonomy" id="314278"/>
    <lineage>
        <taxon>Bacteria</taxon>
        <taxon>Pseudomonadati</taxon>
        <taxon>Pseudomonadota</taxon>
        <taxon>Gammaproteobacteria</taxon>
        <taxon>Chromatiales</taxon>
        <taxon>Ectothiorhodospiraceae</taxon>
        <taxon>Nitrococcus</taxon>
    </lineage>
</organism>
<dbReference type="Proteomes" id="UP000003374">
    <property type="component" value="Unassembled WGS sequence"/>
</dbReference>
<evidence type="ECO:0000313" key="2">
    <source>
        <dbReference type="Proteomes" id="UP000003374"/>
    </source>
</evidence>
<accession>A4BRI5</accession>
<evidence type="ECO:0000313" key="1">
    <source>
        <dbReference type="EMBL" id="EAR21556.1"/>
    </source>
</evidence>
<protein>
    <submittedName>
        <fullName evidence="1">Uncharacterized protein</fullName>
    </submittedName>
</protein>